<gene>
    <name evidence="4" type="ORF">ACFFJH_03255</name>
</gene>
<keyword evidence="5" id="KW-1185">Reference proteome</keyword>
<evidence type="ECO:0000313" key="5">
    <source>
        <dbReference type="Proteomes" id="UP001589844"/>
    </source>
</evidence>
<feature type="signal peptide" evidence="1">
    <location>
        <begin position="1"/>
        <end position="38"/>
    </location>
</feature>
<protein>
    <submittedName>
        <fullName evidence="4">FecR domain-containing protein</fullName>
    </submittedName>
</protein>
<feature type="domain" description="LysM" evidence="2">
    <location>
        <begin position="62"/>
        <end position="103"/>
    </location>
</feature>
<dbReference type="InterPro" id="IPR018392">
    <property type="entry name" value="LysM"/>
</dbReference>
<dbReference type="PANTHER" id="PTHR38731:SF1">
    <property type="entry name" value="FECR PROTEIN DOMAIN-CONTAINING PROTEIN"/>
    <property type="match status" value="1"/>
</dbReference>
<feature type="domain" description="FecR protein" evidence="3">
    <location>
        <begin position="146"/>
        <end position="246"/>
    </location>
</feature>
<dbReference type="PANTHER" id="PTHR38731">
    <property type="entry name" value="LIPL45-RELATED LIPOPROTEIN-RELATED"/>
    <property type="match status" value="1"/>
</dbReference>
<dbReference type="Proteomes" id="UP001589844">
    <property type="component" value="Unassembled WGS sequence"/>
</dbReference>
<accession>A0ABV6IAG2</accession>
<organism evidence="4 5">
    <name type="scientific">Undibacterium danionis</name>
    <dbReference type="NCBI Taxonomy" id="1812100"/>
    <lineage>
        <taxon>Bacteria</taxon>
        <taxon>Pseudomonadati</taxon>
        <taxon>Pseudomonadota</taxon>
        <taxon>Betaproteobacteria</taxon>
        <taxon>Burkholderiales</taxon>
        <taxon>Oxalobacteraceae</taxon>
        <taxon>Undibacterium</taxon>
    </lineage>
</organism>
<dbReference type="InterPro" id="IPR013783">
    <property type="entry name" value="Ig-like_fold"/>
</dbReference>
<dbReference type="InterPro" id="IPR006860">
    <property type="entry name" value="FecR"/>
</dbReference>
<dbReference type="PIRSF" id="PIRSF029644">
    <property type="entry name" value="UCP029644"/>
    <property type="match status" value="1"/>
</dbReference>
<keyword evidence="1" id="KW-0732">Signal</keyword>
<evidence type="ECO:0000259" key="2">
    <source>
        <dbReference type="Pfam" id="PF01476"/>
    </source>
</evidence>
<dbReference type="Gene3D" id="2.60.40.10">
    <property type="entry name" value="Immunoglobulins"/>
    <property type="match status" value="2"/>
</dbReference>
<dbReference type="InterPro" id="IPR036779">
    <property type="entry name" value="LysM_dom_sf"/>
</dbReference>
<reference evidence="4 5" key="1">
    <citation type="submission" date="2024-09" db="EMBL/GenBank/DDBJ databases">
        <authorList>
            <person name="Sun Q."/>
            <person name="Mori K."/>
        </authorList>
    </citation>
    <scope>NUCLEOTIDE SEQUENCE [LARGE SCALE GENOMIC DNA]</scope>
    <source>
        <strain evidence="4 5">CCM 8677</strain>
    </source>
</reference>
<comment type="caution">
    <text evidence="4">The sequence shown here is derived from an EMBL/GenBank/DDBJ whole genome shotgun (WGS) entry which is preliminary data.</text>
</comment>
<dbReference type="Pfam" id="PF01476">
    <property type="entry name" value="LysM"/>
    <property type="match status" value="1"/>
</dbReference>
<dbReference type="RefSeq" id="WP_390210021.1">
    <property type="nucleotide sequence ID" value="NZ_JBHLXJ010000003.1"/>
</dbReference>
<sequence length="572" mass="62102">MKQHRTPSTPISNKSKAVLTRFVLSAAVTTMLSSSAFAQKLKGNPGTISVTPAEVTYYALERDTLTSIAKQFTDKPSNWEIIGKRNKIGNDRTIPVGSGIVIPAELLAEEPSTAKVFALAGKVIEIKKNGNEIELELGSVVSEGSQIITGKNSFATLALVDDSRVSVPSNSQINLAKLKITKFTKSPRTEIKLVQGKVESKVTPLTQNKGRYEVTSPLAIAGVRGTHFRVGINDNGIGNEVLEGGVAVGKPETPNAMLLPAGKGNVVSATSVGKAIELLPAPSLVAGYQLQERPILQFELNPVGNATAYRAQISTDAQAQNVVSELFSKEARIKFDGLNDGAYFIRVSAVDSNHLEGIPATHAFVLKARPEPPFLLQPKHKVRSESVSFKWTATSTAKFYRLQVANDAQFKNVVLDQDKIADVELNTSQLGLGQYFWRVATIIEKNGQLDQGPFSPIQAFQILAAQSMNPVVDTGENTMNFSWPAEPGQSFLVQIAHDPEFKKIYFSKDLDVANVSIPRPEIGTYYIRVRATDADRFIGNFSPAQKFEIQLRWTTGNGEPLNSVGGTVRPVN</sequence>
<dbReference type="Gene3D" id="2.60.120.1440">
    <property type="match status" value="1"/>
</dbReference>
<evidence type="ECO:0000256" key="1">
    <source>
        <dbReference type="SAM" id="SignalP"/>
    </source>
</evidence>
<name>A0ABV6IAG2_9BURK</name>
<evidence type="ECO:0000313" key="4">
    <source>
        <dbReference type="EMBL" id="MFC0348811.1"/>
    </source>
</evidence>
<dbReference type="Pfam" id="PF04773">
    <property type="entry name" value="FecR"/>
    <property type="match status" value="1"/>
</dbReference>
<dbReference type="EMBL" id="JBHLXJ010000003">
    <property type="protein sequence ID" value="MFC0348811.1"/>
    <property type="molecule type" value="Genomic_DNA"/>
</dbReference>
<dbReference type="Gene3D" id="3.10.350.10">
    <property type="entry name" value="LysM domain"/>
    <property type="match status" value="1"/>
</dbReference>
<dbReference type="InterPro" id="IPR016930">
    <property type="entry name" value="UCP029644"/>
</dbReference>
<feature type="chain" id="PRO_5045965829" evidence="1">
    <location>
        <begin position="39"/>
        <end position="572"/>
    </location>
</feature>
<evidence type="ECO:0000259" key="3">
    <source>
        <dbReference type="Pfam" id="PF04773"/>
    </source>
</evidence>
<proteinExistence type="predicted"/>